<gene>
    <name evidence="1" type="ORF">GCM10009039_11060</name>
</gene>
<dbReference type="AlphaFoldDB" id="A0A830FI10"/>
<evidence type="ECO:0000313" key="1">
    <source>
        <dbReference type="EMBL" id="GGL54746.1"/>
    </source>
</evidence>
<protein>
    <submittedName>
        <fullName evidence="1">Uncharacterized protein</fullName>
    </submittedName>
</protein>
<accession>A0A830FI10</accession>
<evidence type="ECO:0000313" key="2">
    <source>
        <dbReference type="Proteomes" id="UP000607197"/>
    </source>
</evidence>
<proteinExistence type="predicted"/>
<dbReference type="EMBL" id="BMPG01000001">
    <property type="protein sequence ID" value="GGL54746.1"/>
    <property type="molecule type" value="Genomic_DNA"/>
</dbReference>
<organism evidence="1 2">
    <name type="scientific">Halocalculus aciditolerans</name>
    <dbReference type="NCBI Taxonomy" id="1383812"/>
    <lineage>
        <taxon>Archaea</taxon>
        <taxon>Methanobacteriati</taxon>
        <taxon>Methanobacteriota</taxon>
        <taxon>Stenosarchaea group</taxon>
        <taxon>Halobacteria</taxon>
        <taxon>Halobacteriales</taxon>
        <taxon>Halobacteriaceae</taxon>
        <taxon>Halocalculus</taxon>
    </lineage>
</organism>
<dbReference type="Proteomes" id="UP000607197">
    <property type="component" value="Unassembled WGS sequence"/>
</dbReference>
<reference evidence="1" key="1">
    <citation type="journal article" date="2014" name="Int. J. Syst. Evol. Microbiol.">
        <title>Complete genome sequence of Corynebacterium casei LMG S-19264T (=DSM 44701T), isolated from a smear-ripened cheese.</title>
        <authorList>
            <consortium name="US DOE Joint Genome Institute (JGI-PGF)"/>
            <person name="Walter F."/>
            <person name="Albersmeier A."/>
            <person name="Kalinowski J."/>
            <person name="Ruckert C."/>
        </authorList>
    </citation>
    <scope>NUCLEOTIDE SEQUENCE</scope>
    <source>
        <strain evidence="1">JCM 19596</strain>
    </source>
</reference>
<reference evidence="1" key="2">
    <citation type="submission" date="2020-09" db="EMBL/GenBank/DDBJ databases">
        <authorList>
            <person name="Sun Q."/>
            <person name="Ohkuma M."/>
        </authorList>
    </citation>
    <scope>NUCLEOTIDE SEQUENCE</scope>
    <source>
        <strain evidence="1">JCM 19596</strain>
    </source>
</reference>
<sequence length="180" mass="18339">MLAALGLSLSAGCSGPLGALGVETERGGPTVTSDPVPDALRAAVDVAVTAGGNRRPVVVTVAVTNDTAETQSYRFGGAAPWSALDAQRGPNGANAVLAPGGRASEYAPDNAGRCARATGHVRIPGESVVRDLAPGSTLTGRYALLAPHDATDCLPAGTYRWRANTYLGNADWGFTLRLPD</sequence>
<keyword evidence="2" id="KW-1185">Reference proteome</keyword>
<name>A0A830FI10_9EURY</name>
<comment type="caution">
    <text evidence="1">The sequence shown here is derived from an EMBL/GenBank/DDBJ whole genome shotgun (WGS) entry which is preliminary data.</text>
</comment>